<feature type="compositionally biased region" description="Basic residues" evidence="1">
    <location>
        <begin position="8"/>
        <end position="17"/>
    </location>
</feature>
<dbReference type="EMBL" id="JABEZV010000007">
    <property type="protein sequence ID" value="MBA0715718.1"/>
    <property type="molecule type" value="Genomic_DNA"/>
</dbReference>
<reference evidence="2 3" key="1">
    <citation type="journal article" date="2019" name="Genome Biol. Evol.">
        <title>Insights into the evolution of the New World diploid cottons (Gossypium, subgenus Houzingenia) based on genome sequencing.</title>
        <authorList>
            <person name="Grover C.E."/>
            <person name="Arick M.A. 2nd"/>
            <person name="Thrash A."/>
            <person name="Conover J.L."/>
            <person name="Sanders W.S."/>
            <person name="Peterson D.G."/>
            <person name="Frelichowski J.E."/>
            <person name="Scheffler J.A."/>
            <person name="Scheffler B.E."/>
            <person name="Wendel J.F."/>
        </authorList>
    </citation>
    <scope>NUCLEOTIDE SEQUENCE [LARGE SCALE GENOMIC DNA]</scope>
    <source>
        <strain evidence="2">4</strain>
        <tissue evidence="2">Leaf</tissue>
    </source>
</reference>
<sequence>MKNSSYNLKRRQQRGKQSKPESTTHSSYSFRI</sequence>
<accession>A0A7J8ZV77</accession>
<dbReference type="AlphaFoldDB" id="A0A7J8ZV77"/>
<comment type="caution">
    <text evidence="2">The sequence shown here is derived from an EMBL/GenBank/DDBJ whole genome shotgun (WGS) entry which is preliminary data.</text>
</comment>
<proteinExistence type="predicted"/>
<evidence type="ECO:0000256" key="1">
    <source>
        <dbReference type="SAM" id="MobiDB-lite"/>
    </source>
</evidence>
<evidence type="ECO:0000313" key="3">
    <source>
        <dbReference type="Proteomes" id="UP000593574"/>
    </source>
</evidence>
<feature type="compositionally biased region" description="Polar residues" evidence="1">
    <location>
        <begin position="20"/>
        <end position="32"/>
    </location>
</feature>
<gene>
    <name evidence="2" type="ORF">Golax_014604</name>
</gene>
<keyword evidence="3" id="KW-1185">Reference proteome</keyword>
<dbReference type="Proteomes" id="UP000593574">
    <property type="component" value="Unassembled WGS sequence"/>
</dbReference>
<protein>
    <submittedName>
        <fullName evidence="2">Uncharacterized protein</fullName>
    </submittedName>
</protein>
<evidence type="ECO:0000313" key="2">
    <source>
        <dbReference type="EMBL" id="MBA0715718.1"/>
    </source>
</evidence>
<feature type="region of interest" description="Disordered" evidence="1">
    <location>
        <begin position="1"/>
        <end position="32"/>
    </location>
</feature>
<name>A0A7J8ZV77_9ROSI</name>
<organism evidence="2 3">
    <name type="scientific">Gossypium laxum</name>
    <dbReference type="NCBI Taxonomy" id="34288"/>
    <lineage>
        <taxon>Eukaryota</taxon>
        <taxon>Viridiplantae</taxon>
        <taxon>Streptophyta</taxon>
        <taxon>Embryophyta</taxon>
        <taxon>Tracheophyta</taxon>
        <taxon>Spermatophyta</taxon>
        <taxon>Magnoliopsida</taxon>
        <taxon>eudicotyledons</taxon>
        <taxon>Gunneridae</taxon>
        <taxon>Pentapetalae</taxon>
        <taxon>rosids</taxon>
        <taxon>malvids</taxon>
        <taxon>Malvales</taxon>
        <taxon>Malvaceae</taxon>
        <taxon>Malvoideae</taxon>
        <taxon>Gossypium</taxon>
    </lineage>
</organism>